<dbReference type="GeneID" id="93130661"/>
<evidence type="ECO:0000313" key="4">
    <source>
        <dbReference type="EMBL" id="QRO80673.1"/>
    </source>
</evidence>
<proteinExistence type="predicted"/>
<name>A0A892I5Z5_9BURK</name>
<protein>
    <submittedName>
        <fullName evidence="4">Acyl carrier protein</fullName>
    </submittedName>
</protein>
<reference evidence="4 5" key="1">
    <citation type="submission" date="2021-02" db="EMBL/GenBank/DDBJ databases">
        <title>FDA dAtabase for Regulatory Grade micrObial Sequences (FDA-ARGOS): Supporting development and validation of Infectious Disease Dx tests.</title>
        <authorList>
            <person name="Minogue T."/>
            <person name="Wolcott M."/>
            <person name="Wasieloski L."/>
            <person name="Aguilar W."/>
            <person name="Moore D."/>
            <person name="Jaissle J."/>
            <person name="Tallon L."/>
            <person name="Sadzewicz L."/>
            <person name="Zhao X."/>
            <person name="Boylan J."/>
            <person name="Ott S."/>
            <person name="Bowen H."/>
            <person name="Vavikolanu K."/>
            <person name="Mehta A."/>
            <person name="Aluvathingal J."/>
            <person name="Nadendla S."/>
            <person name="Yan Y."/>
            <person name="Sichtig H."/>
        </authorList>
    </citation>
    <scope>NUCLEOTIDE SEQUENCE [LARGE SCALE GENOMIC DNA]</scope>
    <source>
        <strain evidence="4 5">FDAARGOS_1272</strain>
    </source>
</reference>
<accession>A0A892I5Z5</accession>
<keyword evidence="2" id="KW-0597">Phosphoprotein</keyword>
<evidence type="ECO:0000256" key="2">
    <source>
        <dbReference type="ARBA" id="ARBA00022553"/>
    </source>
</evidence>
<dbReference type="Pfam" id="PF00550">
    <property type="entry name" value="PP-binding"/>
    <property type="match status" value="1"/>
</dbReference>
<evidence type="ECO:0000313" key="5">
    <source>
        <dbReference type="Proteomes" id="UP000625568"/>
    </source>
</evidence>
<dbReference type="InterPro" id="IPR006162">
    <property type="entry name" value="Ppantetheine_attach_site"/>
</dbReference>
<dbReference type="SUPFAM" id="SSF47336">
    <property type="entry name" value="ACP-like"/>
    <property type="match status" value="1"/>
</dbReference>
<gene>
    <name evidence="4" type="ORF">I6K02_20440</name>
</gene>
<sequence>MKGDVMGGTNAIAHGTDVGCVPNEVRSFLADYFSFREPLQDDLKLIDDIGADSLDILQVAVTLQDMYGIHIDADALPSMLTVGGTCDLVQQLIDERRQTGRILHS</sequence>
<dbReference type="Gene3D" id="1.10.1200.10">
    <property type="entry name" value="ACP-like"/>
    <property type="match status" value="1"/>
</dbReference>
<dbReference type="AlphaFoldDB" id="A0A892I5Z5"/>
<keyword evidence="5" id="KW-1185">Reference proteome</keyword>
<dbReference type="InterPro" id="IPR036736">
    <property type="entry name" value="ACP-like_sf"/>
</dbReference>
<evidence type="ECO:0000259" key="3">
    <source>
        <dbReference type="Pfam" id="PF00550"/>
    </source>
</evidence>
<evidence type="ECO:0000256" key="1">
    <source>
        <dbReference type="ARBA" id="ARBA00022450"/>
    </source>
</evidence>
<keyword evidence="1" id="KW-0596">Phosphopantetheine</keyword>
<dbReference type="Proteomes" id="UP000625568">
    <property type="component" value="Chromosome 2"/>
</dbReference>
<dbReference type="EMBL" id="CP069483">
    <property type="protein sequence ID" value="QRO80673.1"/>
    <property type="molecule type" value="Genomic_DNA"/>
</dbReference>
<dbReference type="PROSITE" id="PS00012">
    <property type="entry name" value="PHOSPHOPANTETHEINE"/>
    <property type="match status" value="1"/>
</dbReference>
<organism evidence="4 5">
    <name type="scientific">Burkholderia dolosa</name>
    <dbReference type="NCBI Taxonomy" id="152500"/>
    <lineage>
        <taxon>Bacteria</taxon>
        <taxon>Pseudomonadati</taxon>
        <taxon>Pseudomonadota</taxon>
        <taxon>Betaproteobacteria</taxon>
        <taxon>Burkholderiales</taxon>
        <taxon>Burkholderiaceae</taxon>
        <taxon>Burkholderia</taxon>
        <taxon>Burkholderia cepacia complex</taxon>
    </lineage>
</organism>
<dbReference type="InterPro" id="IPR009081">
    <property type="entry name" value="PP-bd_ACP"/>
</dbReference>
<feature type="domain" description="Carrier" evidence="3">
    <location>
        <begin position="41"/>
        <end position="87"/>
    </location>
</feature>
<dbReference type="RefSeq" id="WP_158380450.1">
    <property type="nucleotide sequence ID" value="NZ_CABVPR010000016.1"/>
</dbReference>